<evidence type="ECO:0000256" key="1">
    <source>
        <dbReference type="ARBA" id="ARBA00022614"/>
    </source>
</evidence>
<keyword evidence="2 4" id="KW-0732">Signal</keyword>
<dbReference type="EMBL" id="FXTQ01000001">
    <property type="protein sequence ID" value="SMO48965.1"/>
    <property type="molecule type" value="Genomic_DNA"/>
</dbReference>
<reference evidence="7 8" key="1">
    <citation type="submission" date="2017-05" db="EMBL/GenBank/DDBJ databases">
        <authorList>
            <person name="Varghese N."/>
            <person name="Submissions S."/>
        </authorList>
    </citation>
    <scope>NUCLEOTIDE SEQUENCE [LARGE SCALE GENOMIC DNA]</scope>
    <source>
        <strain evidence="7 8">DSM 29982</strain>
    </source>
</reference>
<dbReference type="Gene3D" id="3.80.10.10">
    <property type="entry name" value="Ribonuclease Inhibitor"/>
    <property type="match status" value="3"/>
</dbReference>
<feature type="domain" description="DUF7619" evidence="6">
    <location>
        <begin position="766"/>
        <end position="896"/>
    </location>
</feature>
<evidence type="ECO:0000256" key="4">
    <source>
        <dbReference type="SAM" id="SignalP"/>
    </source>
</evidence>
<dbReference type="NCBIfam" id="TIGR04183">
    <property type="entry name" value="Por_Secre_tail"/>
    <property type="match status" value="1"/>
</dbReference>
<keyword evidence="8" id="KW-1185">Reference proteome</keyword>
<gene>
    <name evidence="7" type="ORF">SAMN06265220_1011187</name>
</gene>
<dbReference type="RefSeq" id="WP_239457853.1">
    <property type="nucleotide sequence ID" value="NZ_CP043612.1"/>
</dbReference>
<evidence type="ECO:0000259" key="6">
    <source>
        <dbReference type="Pfam" id="PF24595"/>
    </source>
</evidence>
<proteinExistence type="predicted"/>
<sequence>MVKNYLLLLLFLLFSFANAQVISIPDAKFKATLLMSDQYNSVAKDLSGQPIKIDKNNNGAIEVSEALNVSHLDVSNSQITSLQGISNFSNLVDFYCQGNQLIGLDLNLLKKLKIINASGNSITSLAINELIDLESFNCSNNRISILNLDGFTKLTTLSCSSNVLTKLSVANCESLTTLDFVYNPLTEMNVSGCKTLVSLYCNGLQLEKLNVSGCLSLTILNCSSNKLSNLNLEGLNKLEGIYCANNQIKNLNVSNLPALQIIDCHYNEMESLIAVNCISLKQLNFIVNPVATLNLSGCKSLTSFSCSNGRITNLNMSDCSALTDLDCGNNDISLINLNGLDNLLTLSCYNNNLSNLDISNLSKLETLACSGNNLTSLDFSKSLNLKAVDLDGNYFASLEIKNLPKLETFDCTYSTQLTKLEMSNLPKLKYLYCYKSKIETLSLDNIPELFGLYCEDNQIRELNLSQYLNLDRIYISNNPIEFLNLKNGKKASEFRASNLSLVKYACVDDFEIDNIKYELNSAKYEINTYCSFTPGGKFYTIQGSQKFDLDNQGCANSNVSYPNLSFSISDGINKGNIISDTSGNYAIAVGEGTHTVKPIIENLNYFTVSPEFLTVNFPAETSSLTQNFCVLPKEDHQDIEISMLSILPARPGFDANYKIVYKNKANKTVSGAITLDFNNAVLDYVSSIPAIASQTSDKLIWHYTDLKAFETREIELILNVNSPTETPSVNVDDRLSFNVLITPVSGDEKPTDNSFAMRQTVVGSFDPNDKTCLEGDVIKPELIGEYVHYLIRFENTGSYLAENIVVKDLIDLSKFDISTLVPTSSSHKYVTKISDGNKVEFIFEKINLPFDDANNNGYVAFKIKTLPTLVVGDSFENEANIYFDYNFPILTNKETSTFKTLGQKDFGISSHFNIHPNPVRNYLQIESKDLIDIESIYIYNILGQLIQVIPNAHNTSKIDVTKFQSGNYILKIKTSSGDSIMKFVKI</sequence>
<feature type="signal peptide" evidence="4">
    <location>
        <begin position="1"/>
        <end position="19"/>
    </location>
</feature>
<name>A0A521BPG9_9FLAO</name>
<dbReference type="InterPro" id="IPR032675">
    <property type="entry name" value="LRR_dom_sf"/>
</dbReference>
<evidence type="ECO:0000259" key="5">
    <source>
        <dbReference type="Pfam" id="PF18962"/>
    </source>
</evidence>
<dbReference type="InterPro" id="IPR026444">
    <property type="entry name" value="Secre_tail"/>
</dbReference>
<dbReference type="PANTHER" id="PTHR47566">
    <property type="match status" value="1"/>
</dbReference>
<accession>A0A521BPG9</accession>
<dbReference type="Pfam" id="PF24595">
    <property type="entry name" value="DUF7619"/>
    <property type="match status" value="1"/>
</dbReference>
<dbReference type="PANTHER" id="PTHR47566:SF1">
    <property type="entry name" value="PROTEIN NUD1"/>
    <property type="match status" value="1"/>
</dbReference>
<keyword evidence="3" id="KW-0677">Repeat</keyword>
<evidence type="ECO:0000313" key="7">
    <source>
        <dbReference type="EMBL" id="SMO48965.1"/>
    </source>
</evidence>
<keyword evidence="1" id="KW-0433">Leucine-rich repeat</keyword>
<dbReference type="InterPro" id="IPR052574">
    <property type="entry name" value="CDIRP"/>
</dbReference>
<dbReference type="AlphaFoldDB" id="A0A521BPG9"/>
<dbReference type="Pfam" id="PF18962">
    <property type="entry name" value="Por_Secre_tail"/>
    <property type="match status" value="1"/>
</dbReference>
<dbReference type="SUPFAM" id="SSF52058">
    <property type="entry name" value="L domain-like"/>
    <property type="match status" value="2"/>
</dbReference>
<feature type="domain" description="Secretion system C-terminal sorting" evidence="5">
    <location>
        <begin position="914"/>
        <end position="984"/>
    </location>
</feature>
<dbReference type="Proteomes" id="UP000319267">
    <property type="component" value="Unassembled WGS sequence"/>
</dbReference>
<evidence type="ECO:0000313" key="8">
    <source>
        <dbReference type="Proteomes" id="UP000319267"/>
    </source>
</evidence>
<organism evidence="7 8">
    <name type="scientific">Flavobacterium nitrogenifigens</name>
    <dbReference type="NCBI Taxonomy" id="1617283"/>
    <lineage>
        <taxon>Bacteria</taxon>
        <taxon>Pseudomonadati</taxon>
        <taxon>Bacteroidota</taxon>
        <taxon>Flavobacteriia</taxon>
        <taxon>Flavobacteriales</taxon>
        <taxon>Flavobacteriaceae</taxon>
        <taxon>Flavobacterium</taxon>
    </lineage>
</organism>
<feature type="chain" id="PRO_5021910784" evidence="4">
    <location>
        <begin position="20"/>
        <end position="986"/>
    </location>
</feature>
<evidence type="ECO:0000256" key="2">
    <source>
        <dbReference type="ARBA" id="ARBA00022729"/>
    </source>
</evidence>
<dbReference type="GO" id="GO:0035591">
    <property type="term" value="F:signaling adaptor activity"/>
    <property type="evidence" value="ECO:0007669"/>
    <property type="project" value="TreeGrafter"/>
</dbReference>
<evidence type="ECO:0000256" key="3">
    <source>
        <dbReference type="ARBA" id="ARBA00022737"/>
    </source>
</evidence>
<dbReference type="InterPro" id="IPR055353">
    <property type="entry name" value="DUF7619"/>
</dbReference>
<protein>
    <submittedName>
        <fullName evidence="7">Por secretion system C-terminal sorting domain-containing protein</fullName>
    </submittedName>
</protein>